<dbReference type="EMBL" id="AUZZ01009756">
    <property type="protein sequence ID" value="EQD32614.1"/>
    <property type="molecule type" value="Genomic_DNA"/>
</dbReference>
<feature type="compositionally biased region" description="Basic and acidic residues" evidence="1">
    <location>
        <begin position="143"/>
        <end position="155"/>
    </location>
</feature>
<feature type="region of interest" description="Disordered" evidence="1">
    <location>
        <begin position="127"/>
        <end position="172"/>
    </location>
</feature>
<dbReference type="GO" id="GO:0006203">
    <property type="term" value="P:dGTP catabolic process"/>
    <property type="evidence" value="ECO:0007669"/>
    <property type="project" value="TreeGrafter"/>
</dbReference>
<sequence>DRIDYLQRDAHYTGVAHGFIDAARLLATIDRERGRLVFAAKGRSAIEGFLVGRALMYASVYYHKTVRAAETMTQAAVERSDDFRSGANAWVRASDGELLTRLQDEGGLPGELVRRLIERRLYKRIYSGPGPSDPEEAESLGRGPERRTLEDRWAERAGTPPGSVLIDPAALL</sequence>
<dbReference type="AlphaFoldDB" id="T0ZVE3"/>
<dbReference type="SUPFAM" id="SSF109604">
    <property type="entry name" value="HD-domain/PDEase-like"/>
    <property type="match status" value="1"/>
</dbReference>
<feature type="domain" description="HD-associated" evidence="2">
    <location>
        <begin position="20"/>
        <end position="167"/>
    </location>
</feature>
<dbReference type="PANTHER" id="PTHR11373">
    <property type="entry name" value="DEOXYNUCLEOSIDE TRIPHOSPHATE TRIPHOSPHOHYDROLASE"/>
    <property type="match status" value="1"/>
</dbReference>
<evidence type="ECO:0000259" key="2">
    <source>
        <dbReference type="Pfam" id="PF19276"/>
    </source>
</evidence>
<dbReference type="Gene3D" id="1.10.3210.10">
    <property type="entry name" value="Hypothetical protein af1432"/>
    <property type="match status" value="1"/>
</dbReference>
<evidence type="ECO:0000256" key="1">
    <source>
        <dbReference type="SAM" id="MobiDB-lite"/>
    </source>
</evidence>
<feature type="non-terminal residue" evidence="3">
    <location>
        <position position="172"/>
    </location>
</feature>
<organism evidence="3">
    <name type="scientific">mine drainage metagenome</name>
    <dbReference type="NCBI Taxonomy" id="410659"/>
    <lineage>
        <taxon>unclassified sequences</taxon>
        <taxon>metagenomes</taxon>
        <taxon>ecological metagenomes</taxon>
    </lineage>
</organism>
<comment type="caution">
    <text evidence="3">The sequence shown here is derived from an EMBL/GenBank/DDBJ whole genome shotgun (WGS) entry which is preliminary data.</text>
</comment>
<keyword evidence="3" id="KW-0378">Hydrolase</keyword>
<dbReference type="GO" id="GO:0008832">
    <property type="term" value="F:dGTPase activity"/>
    <property type="evidence" value="ECO:0007669"/>
    <property type="project" value="TreeGrafter"/>
</dbReference>
<accession>T0ZVE3</accession>
<reference evidence="3" key="2">
    <citation type="journal article" date="2014" name="ISME J.">
        <title>Microbial stratification in low pH oxic and suboxic macroscopic growths along an acid mine drainage.</title>
        <authorList>
            <person name="Mendez-Garcia C."/>
            <person name="Mesa V."/>
            <person name="Sprenger R.R."/>
            <person name="Richter M."/>
            <person name="Diez M.S."/>
            <person name="Solano J."/>
            <person name="Bargiela R."/>
            <person name="Golyshina O.V."/>
            <person name="Manteca A."/>
            <person name="Ramos J.L."/>
            <person name="Gallego J.R."/>
            <person name="Llorente I."/>
            <person name="Martins Dos Santos V.A."/>
            <person name="Jensen O.N."/>
            <person name="Pelaez A.I."/>
            <person name="Sanchez J."/>
            <person name="Ferrer M."/>
        </authorList>
    </citation>
    <scope>NUCLEOTIDE SEQUENCE</scope>
</reference>
<dbReference type="Pfam" id="PF19276">
    <property type="entry name" value="HD_assoc_2"/>
    <property type="match status" value="1"/>
</dbReference>
<dbReference type="InterPro" id="IPR050135">
    <property type="entry name" value="dGTPase-like"/>
</dbReference>
<dbReference type="PANTHER" id="PTHR11373:SF4">
    <property type="entry name" value="DEOXYNUCLEOSIDE TRIPHOSPHATE TRIPHOSPHOHYDROLASE SAMHD1"/>
    <property type="match status" value="1"/>
</dbReference>
<name>T0ZVE3_9ZZZZ</name>
<gene>
    <name evidence="3" type="ORF">B2A_13470</name>
</gene>
<reference evidence="3" key="1">
    <citation type="submission" date="2013-08" db="EMBL/GenBank/DDBJ databases">
        <authorList>
            <person name="Mendez C."/>
            <person name="Richter M."/>
            <person name="Ferrer M."/>
            <person name="Sanchez J."/>
        </authorList>
    </citation>
    <scope>NUCLEOTIDE SEQUENCE</scope>
</reference>
<dbReference type="InterPro" id="IPR045509">
    <property type="entry name" value="HD_assoc_2"/>
</dbReference>
<feature type="non-terminal residue" evidence="3">
    <location>
        <position position="1"/>
    </location>
</feature>
<proteinExistence type="predicted"/>
<evidence type="ECO:0000313" key="3">
    <source>
        <dbReference type="EMBL" id="EQD32614.1"/>
    </source>
</evidence>
<protein>
    <submittedName>
        <fullName evidence="3">HD superfamily metal-dependent phosphohydrolase</fullName>
    </submittedName>
</protein>